<dbReference type="SMART" id="SM00545">
    <property type="entry name" value="JmjN"/>
    <property type="match status" value="1"/>
</dbReference>
<dbReference type="GO" id="GO:0034647">
    <property type="term" value="F:histone H3K4me/H3K4me2/H3K4me3 demethylase activity"/>
    <property type="evidence" value="ECO:0007669"/>
    <property type="project" value="TreeGrafter"/>
</dbReference>
<feature type="region of interest" description="Disordered" evidence="1">
    <location>
        <begin position="760"/>
        <end position="857"/>
    </location>
</feature>
<dbReference type="AlphaFoldDB" id="A0A7J8QUI9"/>
<proteinExistence type="predicted"/>
<comment type="caution">
    <text evidence="4">The sequence shown here is derived from an EMBL/GenBank/DDBJ whole genome shotgun (WGS) entry which is preliminary data.</text>
</comment>
<dbReference type="GO" id="GO:0000785">
    <property type="term" value="C:chromatin"/>
    <property type="evidence" value="ECO:0007669"/>
    <property type="project" value="TreeGrafter"/>
</dbReference>
<evidence type="ECO:0000313" key="5">
    <source>
        <dbReference type="Proteomes" id="UP000593561"/>
    </source>
</evidence>
<dbReference type="SUPFAM" id="SSF51197">
    <property type="entry name" value="Clavaminate synthase-like"/>
    <property type="match status" value="1"/>
</dbReference>
<dbReference type="PANTHER" id="PTHR10694:SF126">
    <property type="entry name" value="INACTIVE LYSINE-SPECIFIC DEMETHYLASE JMJ19 ISOFORM X1-RELATED"/>
    <property type="match status" value="1"/>
</dbReference>
<dbReference type="GO" id="GO:0005634">
    <property type="term" value="C:nucleus"/>
    <property type="evidence" value="ECO:0007669"/>
    <property type="project" value="TreeGrafter"/>
</dbReference>
<accession>A0A7J8QUI9</accession>
<dbReference type="Pfam" id="PF02928">
    <property type="entry name" value="zf-C5HC2"/>
    <property type="match status" value="1"/>
</dbReference>
<dbReference type="SMART" id="SM00558">
    <property type="entry name" value="JmjC"/>
    <property type="match status" value="1"/>
</dbReference>
<dbReference type="InterPro" id="IPR003349">
    <property type="entry name" value="JmjN"/>
</dbReference>
<feature type="compositionally biased region" description="Polar residues" evidence="1">
    <location>
        <begin position="788"/>
        <end position="800"/>
    </location>
</feature>
<keyword evidence="5" id="KW-1185">Reference proteome</keyword>
<evidence type="ECO:0000259" key="2">
    <source>
        <dbReference type="PROSITE" id="PS51183"/>
    </source>
</evidence>
<dbReference type="PROSITE" id="PS51184">
    <property type="entry name" value="JMJC"/>
    <property type="match status" value="1"/>
</dbReference>
<dbReference type="Gene3D" id="2.60.120.650">
    <property type="entry name" value="Cupin"/>
    <property type="match status" value="1"/>
</dbReference>
<dbReference type="GO" id="GO:0006355">
    <property type="term" value="P:regulation of DNA-templated transcription"/>
    <property type="evidence" value="ECO:0007669"/>
    <property type="project" value="UniProtKB-ARBA"/>
</dbReference>
<evidence type="ECO:0000259" key="3">
    <source>
        <dbReference type="PROSITE" id="PS51184"/>
    </source>
</evidence>
<sequence>MRTLGTGRKDSASLSEVKFRYVFLEVLISQCCSYFPLLFPSLEMGAEHRKTPNETDSTARVSAPPGFAYLSSFFLKKVEHHEENMSFKTSEDFSTQNNVQVETSSNVFDVEKLKKSIGNRPWILNDKTDQITKEYQSAQPFKTTSRQCLGDTKGDVLEEAPVFRPSEEEFSDTLKYIESIRLKAEPYGLCRIIPPPSWQPPCLIKEKSIWEYSKFVAEIQQFDRSPAQSEMGKEPGLEFTLKRFKKHADDFIQHYFFSKDVGHVNCKQEELSVESIEGEYRKIVENPSGKLEVLYGDLDTATFGSGFPMASNTGESCNKYIRSSWNLNNAPKLPGSLLSFESDKNSSVSVPHLRIGMCFSSLYWKIEEHHLYSISYLHVGSPKIWYGVPERYSFKFETLMKKYFPDLLGKPSKLHGVKLGCYRKLMMKLFVEFVYVLMLKVPMQITRLSPFVFKSKGVPVYRSIQYPREFVLVFPGAYHSTFDCGFNVAEAVTFAPLEWLPHGQNAVALYQSQGRKTSISFDKLLIGAAREAVKAQWELILLKKNTIDNLRWKGYCGKNGILTETLKSRVKQEGMRREYLCSTFQTKRKDKNLNSTSKRECSICYFDLHLSAVHCSCSSDRYLCLNHAKRLCSCTWTEKIFLYKYEINELNMLVEAVEGTLSAVHAWAREDLNLGLRHYTPKEKSFREDEGKKAHKLQDAVTSYGNGLSAVSSIKAEIKARIQQLQCLHEQKSKEEMVSTPSLPRVTQDDTSLLLREVMPEDLSSSSSESDDTTDLDLDDGGKGCVLSTISSRPSPSQPASEREVTLSQRRRPPKRKVTLSELLKDNSSEHGTAKHFKSTSEGLPMSHPASKKRKKK</sequence>
<feature type="compositionally biased region" description="Acidic residues" evidence="1">
    <location>
        <begin position="769"/>
        <end position="779"/>
    </location>
</feature>
<dbReference type="Pfam" id="PF02375">
    <property type="entry name" value="JmjN"/>
    <property type="match status" value="1"/>
</dbReference>
<reference evidence="4 5" key="1">
    <citation type="journal article" date="2019" name="Genome Biol. Evol.">
        <title>Insights into the evolution of the New World diploid cottons (Gossypium, subgenus Houzingenia) based on genome sequencing.</title>
        <authorList>
            <person name="Grover C.E."/>
            <person name="Arick M.A. 2nd"/>
            <person name="Thrash A."/>
            <person name="Conover J.L."/>
            <person name="Sanders W.S."/>
            <person name="Peterson D.G."/>
            <person name="Frelichowski J.E."/>
            <person name="Scheffler J.A."/>
            <person name="Scheffler B.E."/>
            <person name="Wendel J.F."/>
        </authorList>
    </citation>
    <scope>NUCLEOTIDE SEQUENCE [LARGE SCALE GENOMIC DNA]</scope>
    <source>
        <strain evidence="4">27</strain>
        <tissue evidence="4">Leaf</tissue>
    </source>
</reference>
<dbReference type="EMBL" id="JABFAC010000001">
    <property type="protein sequence ID" value="MBA0605254.1"/>
    <property type="molecule type" value="Genomic_DNA"/>
</dbReference>
<name>A0A7J8QUI9_GOSDV</name>
<dbReference type="Proteomes" id="UP000593561">
    <property type="component" value="Unassembled WGS sequence"/>
</dbReference>
<feature type="domain" description="JmjC" evidence="3">
    <location>
        <begin position="319"/>
        <end position="511"/>
    </location>
</feature>
<dbReference type="PROSITE" id="PS51183">
    <property type="entry name" value="JMJN"/>
    <property type="match status" value="1"/>
</dbReference>
<evidence type="ECO:0008006" key="6">
    <source>
        <dbReference type="Google" id="ProtNLM"/>
    </source>
</evidence>
<dbReference type="Pfam" id="PF02373">
    <property type="entry name" value="JmjC"/>
    <property type="match status" value="2"/>
</dbReference>
<dbReference type="InterPro" id="IPR003347">
    <property type="entry name" value="JmjC_dom"/>
</dbReference>
<protein>
    <recommendedName>
        <fullName evidence="6">JmjC domain-containing protein</fullName>
    </recommendedName>
</protein>
<gene>
    <name evidence="4" type="ORF">Godav_017846</name>
</gene>
<feature type="compositionally biased region" description="Basic residues" evidence="1">
    <location>
        <begin position="809"/>
        <end position="818"/>
    </location>
</feature>
<dbReference type="PANTHER" id="PTHR10694">
    <property type="entry name" value="LYSINE-SPECIFIC DEMETHYLASE"/>
    <property type="match status" value="1"/>
</dbReference>
<feature type="compositionally biased region" description="Basic and acidic residues" evidence="1">
    <location>
        <begin position="823"/>
        <end position="833"/>
    </location>
</feature>
<organism evidence="4 5">
    <name type="scientific">Gossypium davidsonii</name>
    <name type="common">Davidson's cotton</name>
    <name type="synonym">Gossypium klotzschianum subsp. davidsonii</name>
    <dbReference type="NCBI Taxonomy" id="34287"/>
    <lineage>
        <taxon>Eukaryota</taxon>
        <taxon>Viridiplantae</taxon>
        <taxon>Streptophyta</taxon>
        <taxon>Embryophyta</taxon>
        <taxon>Tracheophyta</taxon>
        <taxon>Spermatophyta</taxon>
        <taxon>Magnoliopsida</taxon>
        <taxon>eudicotyledons</taxon>
        <taxon>Gunneridae</taxon>
        <taxon>Pentapetalae</taxon>
        <taxon>rosids</taxon>
        <taxon>malvids</taxon>
        <taxon>Malvales</taxon>
        <taxon>Malvaceae</taxon>
        <taxon>Malvoideae</taxon>
        <taxon>Gossypium</taxon>
    </lineage>
</organism>
<dbReference type="InterPro" id="IPR004198">
    <property type="entry name" value="Znf_C5HC2"/>
</dbReference>
<evidence type="ECO:0000313" key="4">
    <source>
        <dbReference type="EMBL" id="MBA0605254.1"/>
    </source>
</evidence>
<feature type="domain" description="JmjN" evidence="2">
    <location>
        <begin position="160"/>
        <end position="201"/>
    </location>
</feature>
<evidence type="ECO:0000256" key="1">
    <source>
        <dbReference type="SAM" id="MobiDB-lite"/>
    </source>
</evidence>